<dbReference type="AlphaFoldDB" id="B5VEX2"/>
<evidence type="ECO:0000313" key="1">
    <source>
        <dbReference type="EMBL" id="EDZ73527.1"/>
    </source>
</evidence>
<sequence>MAIQAKPTKMKTKITPPGKVIYDRLKVLKWEEEKQTKDM</sequence>
<comment type="caution">
    <text evidence="1">The sequence shown here is derived from an EMBL/GenBank/DDBJ whole genome shotgun (WGS) entry which is preliminary data.</text>
</comment>
<dbReference type="Proteomes" id="UP000008988">
    <property type="component" value="Unassembled WGS sequence"/>
</dbReference>
<gene>
    <name evidence="1" type="ORF">AWRI1631_30830</name>
</gene>
<evidence type="ECO:0000313" key="2">
    <source>
        <dbReference type="Proteomes" id="UP000008988"/>
    </source>
</evidence>
<accession>B5VEX2</accession>
<organism evidence="1 2">
    <name type="scientific">Saccharomyces cerevisiae (strain AWRI1631)</name>
    <name type="common">Baker's yeast</name>
    <dbReference type="NCBI Taxonomy" id="545124"/>
    <lineage>
        <taxon>Eukaryota</taxon>
        <taxon>Fungi</taxon>
        <taxon>Dikarya</taxon>
        <taxon>Ascomycota</taxon>
        <taxon>Saccharomycotina</taxon>
        <taxon>Saccharomycetes</taxon>
        <taxon>Saccharomycetales</taxon>
        <taxon>Saccharomycetaceae</taxon>
        <taxon>Saccharomyces</taxon>
    </lineage>
</organism>
<reference evidence="1 2" key="1">
    <citation type="journal article" date="2008" name="FEMS Yeast Res.">
        <title>Comparative genome analysis of a Saccharomyces cerevisiae wine strain.</title>
        <authorList>
            <person name="Borneman A.R."/>
            <person name="Forgan A.H."/>
            <person name="Pretorius I.S."/>
            <person name="Chambers P.J."/>
        </authorList>
    </citation>
    <scope>NUCLEOTIDE SEQUENCE [LARGE SCALE GENOMIC DNA]</scope>
    <source>
        <strain evidence="1 2">AWRI1631</strain>
    </source>
</reference>
<dbReference type="EMBL" id="ABSV01000241">
    <property type="protein sequence ID" value="EDZ73527.1"/>
    <property type="molecule type" value="Genomic_DNA"/>
</dbReference>
<name>B5VEX2_YEAS6</name>
<protein>
    <submittedName>
        <fullName evidence="1">Uncharacterized protein</fullName>
    </submittedName>
</protein>
<proteinExistence type="predicted"/>